<comment type="caution">
    <text evidence="1">The sequence shown here is derived from an EMBL/GenBank/DDBJ whole genome shotgun (WGS) entry which is preliminary data.</text>
</comment>
<dbReference type="RefSeq" id="XP_001705489.1">
    <property type="nucleotide sequence ID" value="XM_001705437.1"/>
</dbReference>
<dbReference type="VEuPathDB" id="GiardiaDB:GL50803_19509"/>
<dbReference type="KEGG" id="gla:GL50803_0019509"/>
<name>A8BQU4_GIAIC</name>
<sequence>MEVNGPRKRLRSSSQREVSQEVDVADLLQKTRQIRRLTGVIHETVEAQTELLGDASSELAHIQSGMEAMTAGIKKARRYIMTHPRRSICTTLLIILVLLYMVLH</sequence>
<dbReference type="GeneID" id="5698369"/>
<accession>A8BQU4</accession>
<dbReference type="AlphaFoldDB" id="A8BQU4"/>
<organism evidence="1 2">
    <name type="scientific">Giardia intestinalis (strain ATCC 50803 / WB clone C6)</name>
    <name type="common">Giardia lamblia</name>
    <dbReference type="NCBI Taxonomy" id="184922"/>
    <lineage>
        <taxon>Eukaryota</taxon>
        <taxon>Metamonada</taxon>
        <taxon>Diplomonadida</taxon>
        <taxon>Hexamitidae</taxon>
        <taxon>Giardiinae</taxon>
        <taxon>Giardia</taxon>
    </lineage>
</organism>
<dbReference type="Proteomes" id="UP000001548">
    <property type="component" value="Unassembled WGS sequence"/>
</dbReference>
<protein>
    <submittedName>
        <fullName evidence="1">Qc-SNARE 4</fullName>
    </submittedName>
</protein>
<dbReference type="Gene3D" id="1.20.5.110">
    <property type="match status" value="1"/>
</dbReference>
<evidence type="ECO:0000313" key="2">
    <source>
        <dbReference type="Proteomes" id="UP000001548"/>
    </source>
</evidence>
<proteinExistence type="predicted"/>
<dbReference type="EMBL" id="AACB03000001">
    <property type="protein sequence ID" value="KAE8304943.1"/>
    <property type="molecule type" value="Genomic_DNA"/>
</dbReference>
<evidence type="ECO:0000313" key="1">
    <source>
        <dbReference type="EMBL" id="KAE8304943.1"/>
    </source>
</evidence>
<gene>
    <name evidence="1" type="ORF">GL50803_0019509</name>
</gene>
<dbReference type="HOGENOM" id="CLU_2255302_0_0_1"/>
<keyword evidence="2" id="KW-1185">Reference proteome</keyword>
<reference evidence="1 2" key="1">
    <citation type="journal article" date="2007" name="Science">
        <title>Genomic minimalism in the early diverging intestinal parasite Giardia lamblia.</title>
        <authorList>
            <person name="Morrison H.G."/>
            <person name="McArthur A.G."/>
            <person name="Gillin F.D."/>
            <person name="Aley S.B."/>
            <person name="Adam R.D."/>
            <person name="Olsen G.J."/>
            <person name="Best A.A."/>
            <person name="Cande W.Z."/>
            <person name="Chen F."/>
            <person name="Cipriano M.J."/>
            <person name="Davids B.J."/>
            <person name="Dawson S.C."/>
            <person name="Elmendorf H.G."/>
            <person name="Hehl A.B."/>
            <person name="Holder M.E."/>
            <person name="Huse S.M."/>
            <person name="Kim U.U."/>
            <person name="Lasek-Nesselquist E."/>
            <person name="Manning G."/>
            <person name="Nigam A."/>
            <person name="Nixon J.E."/>
            <person name="Palm D."/>
            <person name="Passamaneck N.E."/>
            <person name="Prabhu A."/>
            <person name="Reich C.I."/>
            <person name="Reiner D.S."/>
            <person name="Samuelson J."/>
            <person name="Svard S.G."/>
            <person name="Sogin M.L."/>
        </authorList>
    </citation>
    <scope>NUCLEOTIDE SEQUENCE [LARGE SCALE GENOMIC DNA]</scope>
    <source>
        <strain evidence="1 2">WB C6</strain>
    </source>
</reference>